<dbReference type="Proteomes" id="UP000199611">
    <property type="component" value="Unassembled WGS sequence"/>
</dbReference>
<evidence type="ECO:0000256" key="5">
    <source>
        <dbReference type="ARBA" id="ARBA00022989"/>
    </source>
</evidence>
<feature type="transmembrane region" description="Helical" evidence="7">
    <location>
        <begin position="192"/>
        <end position="211"/>
    </location>
</feature>
<keyword evidence="3" id="KW-1003">Cell membrane</keyword>
<dbReference type="SUPFAM" id="SSF161098">
    <property type="entry name" value="MetI-like"/>
    <property type="match status" value="1"/>
</dbReference>
<sequence length="262" mass="28607">MIPKGLFYRINLYCGCVVLVCIFLPLLELVTSSSADVLLKTVKDRDVINSIRLSLIASGISAFIVFVFGTPLAYLMARFNFLGKRLVEAVIDLPVVIPHPVVGIAVLGVVGRDHIIGKILLDAGIRIMGSVTGIVIVLTFVSFPFYINTVRDGFEAVSPRLENVSRSLGASMASTFLRVTLPLSWRSVVAGLIMSGARAISEFGAVVVIAYHPVTAPVLIYERFESYGLRYSQPVAVLLVGVCMVLFIVVRWITLKNNNDFD</sequence>
<protein>
    <submittedName>
        <fullName evidence="9">Tungstate/molybdate transport system permease protein</fullName>
    </submittedName>
</protein>
<feature type="transmembrane region" description="Helical" evidence="7">
    <location>
        <begin position="123"/>
        <end position="147"/>
    </location>
</feature>
<name>A0A1I4S3H8_9BACT</name>
<dbReference type="InterPro" id="IPR000515">
    <property type="entry name" value="MetI-like"/>
</dbReference>
<evidence type="ECO:0000256" key="1">
    <source>
        <dbReference type="ARBA" id="ARBA00004651"/>
    </source>
</evidence>
<evidence type="ECO:0000256" key="4">
    <source>
        <dbReference type="ARBA" id="ARBA00022692"/>
    </source>
</evidence>
<dbReference type="Gene3D" id="1.10.3720.10">
    <property type="entry name" value="MetI-like"/>
    <property type="match status" value="1"/>
</dbReference>
<keyword evidence="2 7" id="KW-0813">Transport</keyword>
<dbReference type="Pfam" id="PF00528">
    <property type="entry name" value="BPD_transp_1"/>
    <property type="match status" value="1"/>
</dbReference>
<reference evidence="9 10" key="1">
    <citation type="submission" date="2016-10" db="EMBL/GenBank/DDBJ databases">
        <authorList>
            <person name="de Groot N.N."/>
        </authorList>
    </citation>
    <scope>NUCLEOTIDE SEQUENCE [LARGE SCALE GENOMIC DNA]</scope>
    <source>
        <strain evidence="9 10">DSM 9990</strain>
    </source>
</reference>
<feature type="transmembrane region" description="Helical" evidence="7">
    <location>
        <begin position="51"/>
        <end position="77"/>
    </location>
</feature>
<dbReference type="RefSeq" id="WP_093393572.1">
    <property type="nucleotide sequence ID" value="NZ_FOUU01000002.1"/>
</dbReference>
<dbReference type="PANTHER" id="PTHR30183">
    <property type="entry name" value="MOLYBDENUM TRANSPORT SYSTEM PERMEASE PROTEIN MODB"/>
    <property type="match status" value="1"/>
</dbReference>
<dbReference type="EMBL" id="FOUU01000002">
    <property type="protein sequence ID" value="SFM59058.1"/>
    <property type="molecule type" value="Genomic_DNA"/>
</dbReference>
<evidence type="ECO:0000256" key="7">
    <source>
        <dbReference type="RuleBase" id="RU363032"/>
    </source>
</evidence>
<feature type="transmembrane region" description="Helical" evidence="7">
    <location>
        <begin position="89"/>
        <end position="111"/>
    </location>
</feature>
<dbReference type="OrthoDB" id="9795403at2"/>
<dbReference type="InterPro" id="IPR035906">
    <property type="entry name" value="MetI-like_sf"/>
</dbReference>
<keyword evidence="4 7" id="KW-0812">Transmembrane</keyword>
<evidence type="ECO:0000259" key="8">
    <source>
        <dbReference type="PROSITE" id="PS50928"/>
    </source>
</evidence>
<feature type="transmembrane region" description="Helical" evidence="7">
    <location>
        <begin position="6"/>
        <end position="30"/>
    </location>
</feature>
<dbReference type="AlphaFoldDB" id="A0A1I4S3H8"/>
<comment type="subcellular location">
    <subcellularLocation>
        <location evidence="1 7">Cell membrane</location>
        <topology evidence="1 7">Multi-pass membrane protein</topology>
    </subcellularLocation>
</comment>
<dbReference type="STRING" id="39841.SAMN05660836_00732"/>
<evidence type="ECO:0000256" key="3">
    <source>
        <dbReference type="ARBA" id="ARBA00022475"/>
    </source>
</evidence>
<proteinExistence type="inferred from homology"/>
<evidence type="ECO:0000256" key="2">
    <source>
        <dbReference type="ARBA" id="ARBA00022448"/>
    </source>
</evidence>
<feature type="domain" description="ABC transmembrane type-1" evidence="8">
    <location>
        <begin position="51"/>
        <end position="250"/>
    </location>
</feature>
<accession>A0A1I4S3H8</accession>
<dbReference type="CDD" id="cd06261">
    <property type="entry name" value="TM_PBP2"/>
    <property type="match status" value="1"/>
</dbReference>
<keyword evidence="6 7" id="KW-0472">Membrane</keyword>
<dbReference type="GO" id="GO:0005886">
    <property type="term" value="C:plasma membrane"/>
    <property type="evidence" value="ECO:0007669"/>
    <property type="project" value="UniProtKB-SubCell"/>
</dbReference>
<dbReference type="PROSITE" id="PS50928">
    <property type="entry name" value="ABC_TM1"/>
    <property type="match status" value="1"/>
</dbReference>
<keyword evidence="5 7" id="KW-1133">Transmembrane helix</keyword>
<evidence type="ECO:0000313" key="10">
    <source>
        <dbReference type="Proteomes" id="UP000199611"/>
    </source>
</evidence>
<comment type="similarity">
    <text evidence="7">Belongs to the binding-protein-dependent transport system permease family.</text>
</comment>
<dbReference type="GO" id="GO:0055085">
    <property type="term" value="P:transmembrane transport"/>
    <property type="evidence" value="ECO:0007669"/>
    <property type="project" value="InterPro"/>
</dbReference>
<evidence type="ECO:0000313" key="9">
    <source>
        <dbReference type="EMBL" id="SFM59058.1"/>
    </source>
</evidence>
<dbReference type="PANTHER" id="PTHR30183:SF3">
    <property type="entry name" value="MOLYBDENUM TRANSPORT SYSTEM PERMEASE PROTEIN MODB"/>
    <property type="match status" value="1"/>
</dbReference>
<feature type="transmembrane region" description="Helical" evidence="7">
    <location>
        <begin position="231"/>
        <end position="253"/>
    </location>
</feature>
<organism evidence="9 10">
    <name type="scientific">Thermodesulforhabdus norvegica</name>
    <dbReference type="NCBI Taxonomy" id="39841"/>
    <lineage>
        <taxon>Bacteria</taxon>
        <taxon>Pseudomonadati</taxon>
        <taxon>Thermodesulfobacteriota</taxon>
        <taxon>Syntrophobacteria</taxon>
        <taxon>Syntrophobacterales</taxon>
        <taxon>Thermodesulforhabdaceae</taxon>
        <taxon>Thermodesulforhabdus</taxon>
    </lineage>
</organism>
<evidence type="ECO:0000256" key="6">
    <source>
        <dbReference type="ARBA" id="ARBA00023136"/>
    </source>
</evidence>
<gene>
    <name evidence="9" type="ORF">SAMN05660836_00732</name>
</gene>
<keyword evidence="10" id="KW-1185">Reference proteome</keyword>